<evidence type="ECO:0000256" key="4">
    <source>
        <dbReference type="ARBA" id="ARBA00023064"/>
    </source>
</evidence>
<dbReference type="Proteomes" id="UP000449944">
    <property type="component" value="Unassembled WGS sequence"/>
</dbReference>
<keyword evidence="3" id="KW-0560">Oxidoreductase</keyword>
<dbReference type="GO" id="GO:0006098">
    <property type="term" value="P:pentose-phosphate shunt"/>
    <property type="evidence" value="ECO:0007669"/>
    <property type="project" value="InterPro"/>
</dbReference>
<dbReference type="GO" id="GO:0019521">
    <property type="term" value="P:D-gluconate metabolic process"/>
    <property type="evidence" value="ECO:0007669"/>
    <property type="project" value="UniProtKB-KW"/>
</dbReference>
<name>A0AAW9V652_9GAMM</name>
<dbReference type="Gene3D" id="1.10.1040.10">
    <property type="entry name" value="N-(1-d-carboxylethyl)-l-norvaline Dehydrogenase, domain 2"/>
    <property type="match status" value="1"/>
</dbReference>
<evidence type="ECO:0000256" key="3">
    <source>
        <dbReference type="ARBA" id="ARBA00023002"/>
    </source>
</evidence>
<comment type="caution">
    <text evidence="6">The sequence shown here is derived from an EMBL/GenBank/DDBJ whole genome shotgun (WGS) entry which is preliminary data.</text>
</comment>
<evidence type="ECO:0000256" key="1">
    <source>
        <dbReference type="ARBA" id="ARBA00004959"/>
    </source>
</evidence>
<accession>A0AAW9V652</accession>
<dbReference type="GO" id="GO:0004616">
    <property type="term" value="F:phosphogluconate dehydrogenase (decarboxylating) activity"/>
    <property type="evidence" value="ECO:0007669"/>
    <property type="project" value="InterPro"/>
</dbReference>
<evidence type="ECO:0000313" key="7">
    <source>
        <dbReference type="Proteomes" id="UP000449944"/>
    </source>
</evidence>
<dbReference type="Pfam" id="PF00393">
    <property type="entry name" value="6PGD"/>
    <property type="match status" value="2"/>
</dbReference>
<evidence type="ECO:0000313" key="6">
    <source>
        <dbReference type="EMBL" id="MTC33127.1"/>
    </source>
</evidence>
<dbReference type="InterPro" id="IPR006183">
    <property type="entry name" value="Pgluconate_DH"/>
</dbReference>
<dbReference type="InterPro" id="IPR004849">
    <property type="entry name" value="6DGDH_YqeC"/>
</dbReference>
<dbReference type="SUPFAM" id="SSF51735">
    <property type="entry name" value="NAD(P)-binding Rossmann-fold domains"/>
    <property type="match status" value="1"/>
</dbReference>
<evidence type="ECO:0000256" key="2">
    <source>
        <dbReference type="ARBA" id="ARBA00008419"/>
    </source>
</evidence>
<proteinExistence type="inferred from homology"/>
<dbReference type="InterPro" id="IPR013328">
    <property type="entry name" value="6PGD_dom2"/>
</dbReference>
<evidence type="ECO:0000259" key="5">
    <source>
        <dbReference type="SMART" id="SM01350"/>
    </source>
</evidence>
<comment type="similarity">
    <text evidence="2">Belongs to the 6-phosphogluconate dehydrogenase family.</text>
</comment>
<dbReference type="InterPro" id="IPR036291">
    <property type="entry name" value="NAD(P)-bd_dom_sf"/>
</dbReference>
<protein>
    <submittedName>
        <fullName evidence="6">Decarboxylating 6-phosphogluconate dehydrogenase</fullName>
    </submittedName>
</protein>
<dbReference type="PRINTS" id="PR00076">
    <property type="entry name" value="6PGDHDRGNASE"/>
</dbReference>
<dbReference type="InterPro" id="IPR006114">
    <property type="entry name" value="6PGDH_C"/>
</dbReference>
<dbReference type="AlphaFoldDB" id="A0AAW9V652"/>
<dbReference type="NCBIfam" id="TIGR00872">
    <property type="entry name" value="gnd_rel"/>
    <property type="match status" value="1"/>
</dbReference>
<sequence>MNKMNMKKQIGFIGVGRMGAAMVRRISCSGISCVVYDKNIEAQANIPQKIKFTTNLNNFIESLSEPKQIWLMLPAGIVDTVITELKPYLKNGDTIIDGGNSHFTDDIRRANELKNDGINYLDVGVSGGVWGEKRGYCLMIGGSKNEYEFLEPVFKALAPGVSGAKRTQGRENEPSPAENGYLYCGENGAGHFVKMVHNGIEYGLMAAYAEGFSILKHANQGLDKTDVDAETAPLESPMNYKYELPLKDISELWRRGSVISSWLLDLIAQEMFFSEDLDNYTGKVSDSGEGRWTSIAAIDLGVPTPVLTTALYSRFFSQQSDSFSNRVQSAMRHAFGGHQEKNTLNGGEK</sequence>
<dbReference type="GO" id="GO:0050661">
    <property type="term" value="F:NADP binding"/>
    <property type="evidence" value="ECO:0007669"/>
    <property type="project" value="InterPro"/>
</dbReference>
<gene>
    <name evidence="6" type="primary">gnd</name>
    <name evidence="6" type="ORF">GKR67_00575</name>
</gene>
<dbReference type="EMBL" id="WLUB01000005">
    <property type="protein sequence ID" value="MTC33127.1"/>
    <property type="molecule type" value="Genomic_DNA"/>
</dbReference>
<dbReference type="Gene3D" id="3.40.50.720">
    <property type="entry name" value="NAD(P)-binding Rossmann-like Domain"/>
    <property type="match status" value="1"/>
</dbReference>
<dbReference type="KEGG" id="pala:CO695_15465"/>
<feature type="domain" description="6-phosphogluconate dehydrogenase C-terminal" evidence="5">
    <location>
        <begin position="190"/>
        <end position="343"/>
    </location>
</feature>
<organism evidence="6 7">
    <name type="scientific">Providencia alcalifaciens</name>
    <dbReference type="NCBI Taxonomy" id="126385"/>
    <lineage>
        <taxon>Bacteria</taxon>
        <taxon>Pseudomonadati</taxon>
        <taxon>Pseudomonadota</taxon>
        <taxon>Gammaproteobacteria</taxon>
        <taxon>Enterobacterales</taxon>
        <taxon>Morganellaceae</taxon>
        <taxon>Providencia</taxon>
    </lineage>
</organism>
<dbReference type="Pfam" id="PF03446">
    <property type="entry name" value="NAD_binding_2"/>
    <property type="match status" value="1"/>
</dbReference>
<keyword evidence="4" id="KW-0311">Gluconate utilization</keyword>
<comment type="pathway">
    <text evidence="1">Carbohydrate degradation; pentose phosphate pathway.</text>
</comment>
<dbReference type="NCBIfam" id="NF007161">
    <property type="entry name" value="PRK09599.1"/>
    <property type="match status" value="1"/>
</dbReference>
<dbReference type="PANTHER" id="PTHR11811">
    <property type="entry name" value="6-PHOSPHOGLUCONATE DEHYDROGENASE"/>
    <property type="match status" value="1"/>
</dbReference>
<dbReference type="InterPro" id="IPR008927">
    <property type="entry name" value="6-PGluconate_DH-like_C_sf"/>
</dbReference>
<dbReference type="SMART" id="SM01350">
    <property type="entry name" value="6PGD"/>
    <property type="match status" value="1"/>
</dbReference>
<dbReference type="SUPFAM" id="SSF48179">
    <property type="entry name" value="6-phosphogluconate dehydrogenase C-terminal domain-like"/>
    <property type="match status" value="1"/>
</dbReference>
<reference evidence="6 7" key="1">
    <citation type="submission" date="2019-10" db="EMBL/GenBank/DDBJ databases">
        <title>Comparative genomic analysis of Providencia.</title>
        <authorList>
            <person name="Yuan C."/>
            <person name="Wei Y."/>
            <person name="Yin Z."/>
        </authorList>
    </citation>
    <scope>NUCLEOTIDE SEQUENCE [LARGE SCALE GENOMIC DNA]</scope>
    <source>
        <strain evidence="7">wls1934</strain>
    </source>
</reference>
<dbReference type="InterPro" id="IPR006115">
    <property type="entry name" value="6PGDH_NADP-bd"/>
</dbReference>